<dbReference type="Gene3D" id="1.20.1560.10">
    <property type="entry name" value="ABC transporter type 1, transmembrane domain"/>
    <property type="match status" value="1"/>
</dbReference>
<keyword evidence="7 9" id="KW-1133">Transmembrane helix</keyword>
<dbReference type="Pfam" id="PF00664">
    <property type="entry name" value="ABC_membrane"/>
    <property type="match status" value="1"/>
</dbReference>
<dbReference type="GO" id="GO:0015421">
    <property type="term" value="F:ABC-type oligopeptide transporter activity"/>
    <property type="evidence" value="ECO:0007669"/>
    <property type="project" value="TreeGrafter"/>
</dbReference>
<evidence type="ECO:0000256" key="1">
    <source>
        <dbReference type="ARBA" id="ARBA00004651"/>
    </source>
</evidence>
<reference evidence="12 13" key="2">
    <citation type="submission" date="2018-09" db="EMBL/GenBank/DDBJ databases">
        <title>Genome of Sphaerochaeta halotolerans strain 4-11.</title>
        <authorList>
            <person name="Nazina T.N."/>
            <person name="Sokolova D.S."/>
        </authorList>
    </citation>
    <scope>NUCLEOTIDE SEQUENCE [LARGE SCALE GENOMIC DNA]</scope>
    <source>
        <strain evidence="12 13">4-11</strain>
    </source>
</reference>
<accession>A0A372ME43</accession>
<dbReference type="SMART" id="SM00382">
    <property type="entry name" value="AAA"/>
    <property type="match status" value="1"/>
</dbReference>
<dbReference type="RefSeq" id="WP_117331164.1">
    <property type="nucleotide sequence ID" value="NZ_QUWK01000013.1"/>
</dbReference>
<dbReference type="InterPro" id="IPR003439">
    <property type="entry name" value="ABC_transporter-like_ATP-bd"/>
</dbReference>
<proteinExistence type="predicted"/>
<keyword evidence="5" id="KW-0547">Nucleotide-binding</keyword>
<evidence type="ECO:0000256" key="2">
    <source>
        <dbReference type="ARBA" id="ARBA00022448"/>
    </source>
</evidence>
<evidence type="ECO:0000256" key="3">
    <source>
        <dbReference type="ARBA" id="ARBA00022475"/>
    </source>
</evidence>
<dbReference type="GO" id="GO:0016887">
    <property type="term" value="F:ATP hydrolysis activity"/>
    <property type="evidence" value="ECO:0007669"/>
    <property type="project" value="InterPro"/>
</dbReference>
<dbReference type="PANTHER" id="PTHR43394">
    <property type="entry name" value="ATP-DEPENDENT PERMEASE MDL1, MITOCHONDRIAL"/>
    <property type="match status" value="1"/>
</dbReference>
<name>A0A372ME43_9SPIR</name>
<dbReference type="SUPFAM" id="SSF90123">
    <property type="entry name" value="ABC transporter transmembrane region"/>
    <property type="match status" value="1"/>
</dbReference>
<dbReference type="PROSITE" id="PS00211">
    <property type="entry name" value="ABC_TRANSPORTER_1"/>
    <property type="match status" value="1"/>
</dbReference>
<dbReference type="PROSITE" id="PS50929">
    <property type="entry name" value="ABC_TM1F"/>
    <property type="match status" value="1"/>
</dbReference>
<dbReference type="Pfam" id="PF00005">
    <property type="entry name" value="ABC_tran"/>
    <property type="match status" value="1"/>
</dbReference>
<evidence type="ECO:0000256" key="9">
    <source>
        <dbReference type="SAM" id="Phobius"/>
    </source>
</evidence>
<comment type="caution">
    <text evidence="12">The sequence shown here is derived from an EMBL/GenBank/DDBJ whole genome shotgun (WGS) entry which is preliminary data.</text>
</comment>
<feature type="transmembrane region" description="Helical" evidence="9">
    <location>
        <begin position="437"/>
        <end position="458"/>
    </location>
</feature>
<dbReference type="InterPro" id="IPR011527">
    <property type="entry name" value="ABC1_TM_dom"/>
</dbReference>
<evidence type="ECO:0000313" key="13">
    <source>
        <dbReference type="Proteomes" id="UP000264002"/>
    </source>
</evidence>
<feature type="domain" description="ABC transporter" evidence="10">
    <location>
        <begin position="495"/>
        <end position="730"/>
    </location>
</feature>
<comment type="subcellular location">
    <subcellularLocation>
        <location evidence="1">Cell membrane</location>
        <topology evidence="1">Multi-pass membrane protein</topology>
    </subcellularLocation>
</comment>
<dbReference type="InterPro" id="IPR017871">
    <property type="entry name" value="ABC_transporter-like_CS"/>
</dbReference>
<reference evidence="13" key="1">
    <citation type="submission" date="2018-08" db="EMBL/GenBank/DDBJ databases">
        <authorList>
            <person name="Grouzdev D.S."/>
            <person name="Krutkina M.S."/>
        </authorList>
    </citation>
    <scope>NUCLEOTIDE SEQUENCE [LARGE SCALE GENOMIC DNA]</scope>
    <source>
        <strain evidence="13">4-11</strain>
    </source>
</reference>
<feature type="transmembrane region" description="Helical" evidence="9">
    <location>
        <begin position="213"/>
        <end position="238"/>
    </location>
</feature>
<dbReference type="InterPro" id="IPR027417">
    <property type="entry name" value="P-loop_NTPase"/>
</dbReference>
<dbReference type="Proteomes" id="UP000264002">
    <property type="component" value="Unassembled WGS sequence"/>
</dbReference>
<dbReference type="PANTHER" id="PTHR43394:SF1">
    <property type="entry name" value="ATP-BINDING CASSETTE SUB-FAMILY B MEMBER 10, MITOCHONDRIAL"/>
    <property type="match status" value="1"/>
</dbReference>
<protein>
    <submittedName>
        <fullName evidence="12">ABC transporter ATP-binding protein</fullName>
    </submittedName>
</protein>
<keyword evidence="2" id="KW-0813">Transport</keyword>
<dbReference type="GO" id="GO:0005886">
    <property type="term" value="C:plasma membrane"/>
    <property type="evidence" value="ECO:0007669"/>
    <property type="project" value="UniProtKB-SubCell"/>
</dbReference>
<evidence type="ECO:0000256" key="7">
    <source>
        <dbReference type="ARBA" id="ARBA00022989"/>
    </source>
</evidence>
<keyword evidence="4 9" id="KW-0812">Transmembrane</keyword>
<sequence>MTKLAKYLKPFSVGLILTILLLVVQVVSTLSLPNYMSDIVNVGIQQNGITHAAPEAISETGMQLITTFMDESEKQTFTQSYTRKAVTDVNKSGVSYQTLYPKATGALYVKQAGSAKNQQQLDQIFGAAAMTMATLLQDMGTADASAISTQQMDSTTLYQVAKMVDSVPQSAISEVHANVLEKDPSFLKQSGIVLSKIFLAEIGVDVMETQTSYILRIGMIMLVITLLGGIATILVSFLSSRISSAVARDLRKDVFERIENFTNAEFDRFSTASLITRCTNDVMQIQRFLTMGIRMIAYAPIMGLGSVLMAIDKSVSMSWIIAVACLVLIGLIMVLMAIVMPKFKVIQTLVDRLNLVSRENLSGLMVIRAFGTQAYEKQRFALANDDLTKTNLFVNRVMSLMMPLMTLVMNGVTLTIVWVGAHQIANSVLQVGDMMAFMQYALQIIMAFLMLSFMFVMAPRAAVSAGRIAEVLETGIAIKDPEHPEPFKEERKGYVEFNHVNFRYHNAEEDVLSDITFTAKPGEMTAIIGSTGSGKSTIANMILRFYDVTAGEILVDGVDVRQVRQQELREKIGYIPQKGMLFSGTIASNLRYGKEDATDAEVEDAARVAQAIDFIDEKPDRFDTPISQGGSNVSGGQKQRLSIARALIKKPEIFVFDDSFSALDYKTDVMLRKALNESTGDSTVIIIAQRVSTIKHAQQIIVLDKGRIVGKGTHEELLKTCTPYYEIASSQLSQEELA</sequence>
<keyword evidence="3" id="KW-1003">Cell membrane</keyword>
<dbReference type="PROSITE" id="PS50893">
    <property type="entry name" value="ABC_TRANSPORTER_2"/>
    <property type="match status" value="1"/>
</dbReference>
<dbReference type="CDD" id="cd18548">
    <property type="entry name" value="ABC_6TM_Tm287_like"/>
    <property type="match status" value="1"/>
</dbReference>
<dbReference type="InterPro" id="IPR036640">
    <property type="entry name" value="ABC1_TM_sf"/>
</dbReference>
<feature type="transmembrane region" description="Helical" evidence="9">
    <location>
        <begin position="317"/>
        <end position="339"/>
    </location>
</feature>
<evidence type="ECO:0000256" key="8">
    <source>
        <dbReference type="ARBA" id="ARBA00023136"/>
    </source>
</evidence>
<dbReference type="InterPro" id="IPR003593">
    <property type="entry name" value="AAA+_ATPase"/>
</dbReference>
<evidence type="ECO:0000259" key="10">
    <source>
        <dbReference type="PROSITE" id="PS50893"/>
    </source>
</evidence>
<keyword evidence="6 12" id="KW-0067">ATP-binding</keyword>
<evidence type="ECO:0000313" key="12">
    <source>
        <dbReference type="EMBL" id="RFU94057.1"/>
    </source>
</evidence>
<dbReference type="EMBL" id="QUWK01000013">
    <property type="protein sequence ID" value="RFU94057.1"/>
    <property type="molecule type" value="Genomic_DNA"/>
</dbReference>
<keyword evidence="8 9" id="KW-0472">Membrane</keyword>
<dbReference type="InterPro" id="IPR039421">
    <property type="entry name" value="Type_1_exporter"/>
</dbReference>
<gene>
    <name evidence="12" type="ORF">DYP60_11550</name>
</gene>
<evidence type="ECO:0000256" key="6">
    <source>
        <dbReference type="ARBA" id="ARBA00022840"/>
    </source>
</evidence>
<dbReference type="Gene3D" id="3.40.50.300">
    <property type="entry name" value="P-loop containing nucleotide triphosphate hydrolases"/>
    <property type="match status" value="1"/>
</dbReference>
<dbReference type="SUPFAM" id="SSF52540">
    <property type="entry name" value="P-loop containing nucleoside triphosphate hydrolases"/>
    <property type="match status" value="1"/>
</dbReference>
<dbReference type="AlphaFoldDB" id="A0A372ME43"/>
<evidence type="ECO:0000259" key="11">
    <source>
        <dbReference type="PROSITE" id="PS50929"/>
    </source>
</evidence>
<dbReference type="GO" id="GO:0005524">
    <property type="term" value="F:ATP binding"/>
    <property type="evidence" value="ECO:0007669"/>
    <property type="project" value="UniProtKB-KW"/>
</dbReference>
<organism evidence="12 13">
    <name type="scientific">Sphaerochaeta halotolerans</name>
    <dbReference type="NCBI Taxonomy" id="2293840"/>
    <lineage>
        <taxon>Bacteria</taxon>
        <taxon>Pseudomonadati</taxon>
        <taxon>Spirochaetota</taxon>
        <taxon>Spirochaetia</taxon>
        <taxon>Spirochaetales</taxon>
        <taxon>Sphaerochaetaceae</taxon>
        <taxon>Sphaerochaeta</taxon>
    </lineage>
</organism>
<feature type="transmembrane region" description="Helical" evidence="9">
    <location>
        <begin position="404"/>
        <end position="425"/>
    </location>
</feature>
<feature type="domain" description="ABC transmembrane type-1" evidence="11">
    <location>
        <begin position="206"/>
        <end position="460"/>
    </location>
</feature>
<evidence type="ECO:0000256" key="4">
    <source>
        <dbReference type="ARBA" id="ARBA00022692"/>
    </source>
</evidence>
<dbReference type="FunFam" id="3.40.50.300:FF:000221">
    <property type="entry name" value="Multidrug ABC transporter ATP-binding protein"/>
    <property type="match status" value="1"/>
</dbReference>
<feature type="transmembrane region" description="Helical" evidence="9">
    <location>
        <begin position="293"/>
        <end position="311"/>
    </location>
</feature>
<evidence type="ECO:0000256" key="5">
    <source>
        <dbReference type="ARBA" id="ARBA00022741"/>
    </source>
</evidence>
<keyword evidence="13" id="KW-1185">Reference proteome</keyword>